<evidence type="ECO:0000313" key="2">
    <source>
        <dbReference type="EMBL" id="RPA88124.1"/>
    </source>
</evidence>
<feature type="compositionally biased region" description="Polar residues" evidence="1">
    <location>
        <begin position="230"/>
        <end position="240"/>
    </location>
</feature>
<dbReference type="Proteomes" id="UP000275078">
    <property type="component" value="Unassembled WGS sequence"/>
</dbReference>
<feature type="compositionally biased region" description="Polar residues" evidence="1">
    <location>
        <begin position="1"/>
        <end position="10"/>
    </location>
</feature>
<protein>
    <submittedName>
        <fullName evidence="2">Uncharacterized protein</fullName>
    </submittedName>
</protein>
<feature type="region of interest" description="Disordered" evidence="1">
    <location>
        <begin position="225"/>
        <end position="246"/>
    </location>
</feature>
<feature type="region of interest" description="Disordered" evidence="1">
    <location>
        <begin position="518"/>
        <end position="712"/>
    </location>
</feature>
<accession>A0A3N4J2L2</accession>
<name>A0A3N4J2L2_ASCIM</name>
<dbReference type="EMBL" id="ML119645">
    <property type="protein sequence ID" value="RPA88124.1"/>
    <property type="molecule type" value="Genomic_DNA"/>
</dbReference>
<proteinExistence type="predicted"/>
<feature type="compositionally biased region" description="Low complexity" evidence="1">
    <location>
        <begin position="671"/>
        <end position="681"/>
    </location>
</feature>
<dbReference type="STRING" id="1160509.A0A3N4J2L2"/>
<feature type="compositionally biased region" description="Basic and acidic residues" evidence="1">
    <location>
        <begin position="1000"/>
        <end position="1014"/>
    </location>
</feature>
<feature type="compositionally biased region" description="Polar residues" evidence="1">
    <location>
        <begin position="688"/>
        <end position="704"/>
    </location>
</feature>
<dbReference type="AlphaFoldDB" id="A0A3N4J2L2"/>
<feature type="compositionally biased region" description="Acidic residues" evidence="1">
    <location>
        <begin position="431"/>
        <end position="462"/>
    </location>
</feature>
<gene>
    <name evidence="2" type="ORF">BJ508DRAFT_410012</name>
</gene>
<dbReference type="OrthoDB" id="515064at2759"/>
<feature type="region of interest" description="Disordered" evidence="1">
    <location>
        <begin position="1"/>
        <end position="56"/>
    </location>
</feature>
<evidence type="ECO:0000313" key="3">
    <source>
        <dbReference type="Proteomes" id="UP000275078"/>
    </source>
</evidence>
<keyword evidence="3" id="KW-1185">Reference proteome</keyword>
<reference evidence="2 3" key="1">
    <citation type="journal article" date="2018" name="Nat. Ecol. Evol.">
        <title>Pezizomycetes genomes reveal the molecular basis of ectomycorrhizal truffle lifestyle.</title>
        <authorList>
            <person name="Murat C."/>
            <person name="Payen T."/>
            <person name="Noel B."/>
            <person name="Kuo A."/>
            <person name="Morin E."/>
            <person name="Chen J."/>
            <person name="Kohler A."/>
            <person name="Krizsan K."/>
            <person name="Balestrini R."/>
            <person name="Da Silva C."/>
            <person name="Montanini B."/>
            <person name="Hainaut M."/>
            <person name="Levati E."/>
            <person name="Barry K.W."/>
            <person name="Belfiori B."/>
            <person name="Cichocki N."/>
            <person name="Clum A."/>
            <person name="Dockter R.B."/>
            <person name="Fauchery L."/>
            <person name="Guy J."/>
            <person name="Iotti M."/>
            <person name="Le Tacon F."/>
            <person name="Lindquist E.A."/>
            <person name="Lipzen A."/>
            <person name="Malagnac F."/>
            <person name="Mello A."/>
            <person name="Molinier V."/>
            <person name="Miyauchi S."/>
            <person name="Poulain J."/>
            <person name="Riccioni C."/>
            <person name="Rubini A."/>
            <person name="Sitrit Y."/>
            <person name="Splivallo R."/>
            <person name="Traeger S."/>
            <person name="Wang M."/>
            <person name="Zifcakova L."/>
            <person name="Wipf D."/>
            <person name="Zambonelli A."/>
            <person name="Paolocci F."/>
            <person name="Nowrousian M."/>
            <person name="Ottonello S."/>
            <person name="Baldrian P."/>
            <person name="Spatafora J.W."/>
            <person name="Henrissat B."/>
            <person name="Nagy L.G."/>
            <person name="Aury J.M."/>
            <person name="Wincker P."/>
            <person name="Grigoriev I.V."/>
            <person name="Bonfante P."/>
            <person name="Martin F.M."/>
        </authorList>
    </citation>
    <scope>NUCLEOTIDE SEQUENCE [LARGE SCALE GENOMIC DNA]</scope>
    <source>
        <strain evidence="2 3">RN42</strain>
    </source>
</reference>
<feature type="compositionally biased region" description="Basic and acidic residues" evidence="1">
    <location>
        <begin position="976"/>
        <end position="991"/>
    </location>
</feature>
<organism evidence="2 3">
    <name type="scientific">Ascobolus immersus RN42</name>
    <dbReference type="NCBI Taxonomy" id="1160509"/>
    <lineage>
        <taxon>Eukaryota</taxon>
        <taxon>Fungi</taxon>
        <taxon>Dikarya</taxon>
        <taxon>Ascomycota</taxon>
        <taxon>Pezizomycotina</taxon>
        <taxon>Pezizomycetes</taxon>
        <taxon>Pezizales</taxon>
        <taxon>Ascobolaceae</taxon>
        <taxon>Ascobolus</taxon>
    </lineage>
</organism>
<sequence length="1061" mass="115994">MSSFEATDSSQARKRSPSIGSVETLAGDPAIKDSTADGPSNTAEPEDQNADIASKPGHHESISVNFEHGENLISCPVDAGTGPPVSEYDDPIDAMIDAYSTTHGLQDERPPPPQWLSDAIVKLKERYPDHRIEATMRSTAMDADTGKLITPGDRSVNLSVIYQMIPRLRCRDCPGRLYMVGPGETIDNFMTHLRNKHHRKAVESRVGSSSWLPAAKPGDVITTPLYNKASGRSSNENPSSRAPADMRPFGEVRQAAANIDFRTISLAVELAASYYDPSVFRNGLDKLRSKHTEVTTEEMISRTEVSSQLSRGRISADPAEIARAYLLSEHTKLNLAMLKEGVIFDELQKWRMCLAYAAQVYELDLPLTGFKRLPKRENLERVVPPPVGSVDGDKATSVQLPPELKTVKRDEFVEKVRMGDLEEDRASPGLEFDEFWEEGDEEDAEDEGDMVESDNEESSDEELVEAEDVVEAVNHEDITKEGVADIPLASYPENISKEDAPNAIQPTNLPQAFAAEQGGCPQAEQGGEDPKQGVTEENTEDLLGQSIMPTHPAHSLYGADRPDLGYHRAHTNSPFRSFEYDTYPEENSPNSPGFGVTSPSIYPDSPIYQSEIPSTENTSGVDTSNQTTQADEPQFSYGMDLDMESKPSNGKIGTTEEPETRLGANEPERNSTQQSSPSRTSPKPPSLRIQTNTSNSISQYSPSGAATPAECSPVDCNCRDRSSTVLSPLQTPTSPKYEEDPVRPFHEAKARISSTLSSLVGELSRNAFHTGYFRHLPAILHQVNAISSALHLALVQVTNWHECINPMASLGMVSLSRETDSKYKFTKDQLATANLIASRSQDTLTELATTVSSLLGPCHYHPVPLPEALKWDKYGARPALLSRLESINKHVHETADGMAAMFASLFLTSTGNQVPEDPEVLNWPPACLVEDRQKKVPECAPLVESLVFVSGPVPEVKTGNEEIVKAALEGSPVVDGRPEDAIGKQRKRAMEDGDISYTNGEEKMSGLRSSRGEKGGVAGRTGEEDESDRAGAREAKRRRLTKWDQAPVEEGEAVSDASPCI</sequence>
<evidence type="ECO:0000256" key="1">
    <source>
        <dbReference type="SAM" id="MobiDB-lite"/>
    </source>
</evidence>
<feature type="compositionally biased region" description="Polar residues" evidence="1">
    <location>
        <begin position="607"/>
        <end position="631"/>
    </location>
</feature>
<feature type="region of interest" description="Disordered" evidence="1">
    <location>
        <begin position="423"/>
        <end position="462"/>
    </location>
</feature>
<feature type="region of interest" description="Disordered" evidence="1">
    <location>
        <begin position="970"/>
        <end position="1061"/>
    </location>
</feature>